<dbReference type="InParanoid" id="I7LZQ2"/>
<evidence type="ECO:0000313" key="3">
    <source>
        <dbReference type="Proteomes" id="UP000009168"/>
    </source>
</evidence>
<dbReference type="GeneID" id="7829232"/>
<keyword evidence="1" id="KW-1133">Transmembrane helix</keyword>
<dbReference type="EMBL" id="GG662698">
    <property type="protein sequence ID" value="EAR84603.2"/>
    <property type="molecule type" value="Genomic_DNA"/>
</dbReference>
<organism evidence="2 3">
    <name type="scientific">Tetrahymena thermophila (strain SB210)</name>
    <dbReference type="NCBI Taxonomy" id="312017"/>
    <lineage>
        <taxon>Eukaryota</taxon>
        <taxon>Sar</taxon>
        <taxon>Alveolata</taxon>
        <taxon>Ciliophora</taxon>
        <taxon>Intramacronucleata</taxon>
        <taxon>Oligohymenophorea</taxon>
        <taxon>Hymenostomatida</taxon>
        <taxon>Tetrahymenina</taxon>
        <taxon>Tetrahymenidae</taxon>
        <taxon>Tetrahymena</taxon>
    </lineage>
</organism>
<keyword evidence="1" id="KW-0472">Membrane</keyword>
<reference evidence="3" key="1">
    <citation type="journal article" date="2006" name="PLoS Biol.">
        <title>Macronuclear genome sequence of the ciliate Tetrahymena thermophila, a model eukaryote.</title>
        <authorList>
            <person name="Eisen J.A."/>
            <person name="Coyne R.S."/>
            <person name="Wu M."/>
            <person name="Wu D."/>
            <person name="Thiagarajan M."/>
            <person name="Wortman J.R."/>
            <person name="Badger J.H."/>
            <person name="Ren Q."/>
            <person name="Amedeo P."/>
            <person name="Jones K.M."/>
            <person name="Tallon L.J."/>
            <person name="Delcher A.L."/>
            <person name="Salzberg S.L."/>
            <person name="Silva J.C."/>
            <person name="Haas B.J."/>
            <person name="Majoros W.H."/>
            <person name="Farzad M."/>
            <person name="Carlton J.M."/>
            <person name="Smith R.K. Jr."/>
            <person name="Garg J."/>
            <person name="Pearlman R.E."/>
            <person name="Karrer K.M."/>
            <person name="Sun L."/>
            <person name="Manning G."/>
            <person name="Elde N.C."/>
            <person name="Turkewitz A.P."/>
            <person name="Asai D.J."/>
            <person name="Wilkes D.E."/>
            <person name="Wang Y."/>
            <person name="Cai H."/>
            <person name="Collins K."/>
            <person name="Stewart B.A."/>
            <person name="Lee S.R."/>
            <person name="Wilamowska K."/>
            <person name="Weinberg Z."/>
            <person name="Ruzzo W.L."/>
            <person name="Wloga D."/>
            <person name="Gaertig J."/>
            <person name="Frankel J."/>
            <person name="Tsao C.-C."/>
            <person name="Gorovsky M.A."/>
            <person name="Keeling P.J."/>
            <person name="Waller R.F."/>
            <person name="Patron N.J."/>
            <person name="Cherry J.M."/>
            <person name="Stover N.A."/>
            <person name="Krieger C.J."/>
            <person name="del Toro C."/>
            <person name="Ryder H.F."/>
            <person name="Williamson S.C."/>
            <person name="Barbeau R.A."/>
            <person name="Hamilton E.P."/>
            <person name="Orias E."/>
        </authorList>
    </citation>
    <scope>NUCLEOTIDE SEQUENCE [LARGE SCALE GENOMIC DNA]</scope>
    <source>
        <strain evidence="3">SB210</strain>
    </source>
</reference>
<dbReference type="Gene3D" id="3.80.10.10">
    <property type="entry name" value="Ribonuclease Inhibitor"/>
    <property type="match status" value="1"/>
</dbReference>
<dbReference type="Proteomes" id="UP000009168">
    <property type="component" value="Unassembled WGS sequence"/>
</dbReference>
<evidence type="ECO:0000313" key="2">
    <source>
        <dbReference type="EMBL" id="EAR84603.2"/>
    </source>
</evidence>
<evidence type="ECO:0000256" key="1">
    <source>
        <dbReference type="SAM" id="Phobius"/>
    </source>
</evidence>
<protein>
    <submittedName>
        <fullName evidence="2">Transmembrane protein, putative</fullName>
    </submittedName>
</protein>
<dbReference type="RefSeq" id="XP_001032266.2">
    <property type="nucleotide sequence ID" value="XM_001032266.2"/>
</dbReference>
<gene>
    <name evidence="2" type="ORF">TTHERM_00648720</name>
</gene>
<dbReference type="KEGG" id="tet:TTHERM_00648720"/>
<accession>I7LZQ2</accession>
<name>I7LZQ2_TETTS</name>
<feature type="transmembrane region" description="Helical" evidence="1">
    <location>
        <begin position="68"/>
        <end position="88"/>
    </location>
</feature>
<dbReference type="InterPro" id="IPR032675">
    <property type="entry name" value="LRR_dom_sf"/>
</dbReference>
<proteinExistence type="predicted"/>
<keyword evidence="3" id="KW-1185">Reference proteome</keyword>
<dbReference type="AlphaFoldDB" id="I7LZQ2"/>
<dbReference type="SUPFAM" id="SSF52047">
    <property type="entry name" value="RNI-like"/>
    <property type="match status" value="1"/>
</dbReference>
<keyword evidence="1 2" id="KW-0812">Transmembrane</keyword>
<sequence>MMKYKLTRKYNFKKSYKYQLKKKKIFFFKVLDRQQIQQFKRKKNGINKIKDSTKIYQQKTIYQLRKCIFLYLFSCQYLKLIIIFFKFADSYLSYHEILDLDFSEKLYEEHALIIGNTIKKCQNLKNLTLNLSKNQLDFQCLQLIIKGVHECQNLQVLYLNLRNVCLTDKGEYLGMMIVKNINIQKLTLILNNNCIHNQDVYNLVLGVSKCPQISSLGLHFNDIDDQGISLIGQSLAQFRNLKSLKLVIWQKNNYFLLFFFEFFRFNNNGVACLQDLQMGIAQCENLSILNLIFGFQNNQIKQQSLNTLAHQIKFWKKITSLRIILEINKFMFGEMGHIIDLQAKKLERLVDLRIINL</sequence>